<name>A0A7C3WW05_9BACT</name>
<comment type="caution">
    <text evidence="2">The sequence shown here is derived from an EMBL/GenBank/DDBJ whole genome shotgun (WGS) entry which is preliminary data.</text>
</comment>
<dbReference type="Pfam" id="PF01510">
    <property type="entry name" value="Amidase_2"/>
    <property type="match status" value="1"/>
</dbReference>
<evidence type="ECO:0000259" key="1">
    <source>
        <dbReference type="Pfam" id="PF01510"/>
    </source>
</evidence>
<feature type="domain" description="N-acetylmuramoyl-L-alanine amidase" evidence="1">
    <location>
        <begin position="36"/>
        <end position="163"/>
    </location>
</feature>
<dbReference type="GO" id="GO:0009253">
    <property type="term" value="P:peptidoglycan catabolic process"/>
    <property type="evidence" value="ECO:0007669"/>
    <property type="project" value="InterPro"/>
</dbReference>
<dbReference type="SUPFAM" id="SSF55846">
    <property type="entry name" value="N-acetylmuramoyl-L-alanine amidase-like"/>
    <property type="match status" value="1"/>
</dbReference>
<dbReference type="GO" id="GO:0008745">
    <property type="term" value="F:N-acetylmuramoyl-L-alanine amidase activity"/>
    <property type="evidence" value="ECO:0007669"/>
    <property type="project" value="InterPro"/>
</dbReference>
<dbReference type="EMBL" id="DTGA01000091">
    <property type="protein sequence ID" value="HGB30952.1"/>
    <property type="molecule type" value="Genomic_DNA"/>
</dbReference>
<dbReference type="InterPro" id="IPR002502">
    <property type="entry name" value="Amidase_domain"/>
</dbReference>
<gene>
    <name evidence="2" type="ORF">ENV35_03645</name>
</gene>
<dbReference type="Gene3D" id="3.40.80.10">
    <property type="entry name" value="Peptidoglycan recognition protein-like"/>
    <property type="match status" value="1"/>
</dbReference>
<reference evidence="2" key="1">
    <citation type="journal article" date="2020" name="mSystems">
        <title>Genome- and Community-Level Interaction Insights into Carbon Utilization and Element Cycling Functions of Hydrothermarchaeota in Hydrothermal Sediment.</title>
        <authorList>
            <person name="Zhou Z."/>
            <person name="Liu Y."/>
            <person name="Xu W."/>
            <person name="Pan J."/>
            <person name="Luo Z.H."/>
            <person name="Li M."/>
        </authorList>
    </citation>
    <scope>NUCLEOTIDE SEQUENCE [LARGE SCALE GENOMIC DNA]</scope>
    <source>
        <strain evidence="2">SpSt-751</strain>
    </source>
</reference>
<evidence type="ECO:0000313" key="2">
    <source>
        <dbReference type="EMBL" id="HGB30952.1"/>
    </source>
</evidence>
<organism evidence="2">
    <name type="scientific">Dictyoglomus turgidum</name>
    <dbReference type="NCBI Taxonomy" id="513050"/>
    <lineage>
        <taxon>Bacteria</taxon>
        <taxon>Pseudomonadati</taxon>
        <taxon>Dictyoglomota</taxon>
        <taxon>Dictyoglomia</taxon>
        <taxon>Dictyoglomales</taxon>
        <taxon>Dictyoglomaceae</taxon>
        <taxon>Dictyoglomus</taxon>
    </lineage>
</organism>
<accession>A0A7C3WW05</accession>
<dbReference type="AlphaFoldDB" id="A0A7C3WW05"/>
<dbReference type="InterPro" id="IPR036505">
    <property type="entry name" value="Amidase/PGRP_sf"/>
</dbReference>
<proteinExistence type="predicted"/>
<sequence>MRNRIIDLRCEQKNPPEARQKFKLYKGKVLVRSPFDIDGIVIHQTNCVFGPKRGFKDPEEGRHYRALGVACHALALSCGHAVIPNPLEWYIYHGNKLNSRSLGLEIEGIYSPQGTDDELSPNIIAAAVAALDFLVEEGGKLGMKIRYIWAHRQSSRDRRGDPGGSIWKEIVLGYAVPQLGLKTEPDLVVGDGRPIPVEWDPNGKGHI</sequence>
<protein>
    <submittedName>
        <fullName evidence="2">N-acetylmuramoyl-L-alanine amidase</fullName>
    </submittedName>
</protein>